<accession>A0AAW4J3R9</accession>
<dbReference type="EMBL" id="JAGFOT010000002">
    <property type="protein sequence ID" value="MBO3656979.1"/>
    <property type="molecule type" value="Genomic_DNA"/>
</dbReference>
<evidence type="ECO:0000313" key="1">
    <source>
        <dbReference type="EMBL" id="MBO3656979.1"/>
    </source>
</evidence>
<name>A0AAW4J3R9_ACIHA</name>
<sequence>MIPKHLDYFTKALINYRRSSGNLLLCQTLHSAHVAAFYFYLDEQLEG</sequence>
<comment type="caution">
    <text evidence="1">The sequence shown here is derived from an EMBL/GenBank/DDBJ whole genome shotgun (WGS) entry which is preliminary data.</text>
</comment>
<evidence type="ECO:0000313" key="2">
    <source>
        <dbReference type="Proteomes" id="UP000670925"/>
    </source>
</evidence>
<gene>
    <name evidence="1" type="ORF">J5N55_02600</name>
</gene>
<protein>
    <submittedName>
        <fullName evidence="1">Uncharacterized protein</fullName>
    </submittedName>
</protein>
<organism evidence="1 2">
    <name type="scientific">Acinetobacter haemolyticus</name>
    <dbReference type="NCBI Taxonomy" id="29430"/>
    <lineage>
        <taxon>Bacteria</taxon>
        <taxon>Pseudomonadati</taxon>
        <taxon>Pseudomonadota</taxon>
        <taxon>Gammaproteobacteria</taxon>
        <taxon>Moraxellales</taxon>
        <taxon>Moraxellaceae</taxon>
        <taxon>Acinetobacter</taxon>
    </lineage>
</organism>
<dbReference type="Proteomes" id="UP000670925">
    <property type="component" value="Unassembled WGS sequence"/>
</dbReference>
<reference evidence="1" key="1">
    <citation type="submission" date="2021-03" db="EMBL/GenBank/DDBJ databases">
        <title>Acinetobacter spp. whole-genome sequenced from Terengganu.</title>
        <authorList>
            <person name="Mohd Rani F."/>
        </authorList>
    </citation>
    <scope>NUCLEOTIDE SEQUENCE</scope>
    <source>
        <strain evidence="1">AC1502</strain>
    </source>
</reference>
<dbReference type="AlphaFoldDB" id="A0AAW4J3R9"/>
<proteinExistence type="predicted"/>
<dbReference type="RefSeq" id="WP_206261633.1">
    <property type="nucleotide sequence ID" value="NZ_JAGFOT010000002.1"/>
</dbReference>